<proteinExistence type="predicted"/>
<evidence type="ECO:0000256" key="1">
    <source>
        <dbReference type="SAM" id="Phobius"/>
    </source>
</evidence>
<keyword evidence="3" id="KW-1185">Reference proteome</keyword>
<accession>A0A5S4GYD9</accession>
<reference evidence="2 3" key="1">
    <citation type="submission" date="2019-05" db="EMBL/GenBank/DDBJ databases">
        <title>Draft genome sequence of Actinomadura geliboluensis A8036.</title>
        <authorList>
            <person name="Saricaoglu S."/>
            <person name="Isik K."/>
        </authorList>
    </citation>
    <scope>NUCLEOTIDE SEQUENCE [LARGE SCALE GENOMIC DNA]</scope>
    <source>
        <strain evidence="2 3">A8036</strain>
    </source>
</reference>
<protein>
    <submittedName>
        <fullName evidence="2">Uncharacterized protein</fullName>
    </submittedName>
</protein>
<dbReference type="AlphaFoldDB" id="A0A5S4GYD9"/>
<sequence>MFNLPLQAAVWFGVIGLPMTATNLTGFAMFAALLLVGAAYWSAKLRQLSTPSRTLPGAGAFAIARIAIAVLLAAGVSFLVGRVVTVPGAGSWPGLAFGLFAVLEYVNYFHVQLMYDTTEDLRYLRSHGLRRAHLSRDLHLARKSRQAHP</sequence>
<dbReference type="EMBL" id="VCKZ01000113">
    <property type="protein sequence ID" value="TMR37983.1"/>
    <property type="molecule type" value="Genomic_DNA"/>
</dbReference>
<name>A0A5S4GYD9_9ACTN</name>
<gene>
    <name evidence="2" type="ORF">ETD96_17290</name>
</gene>
<feature type="transmembrane region" description="Helical" evidence="1">
    <location>
        <begin position="55"/>
        <end position="80"/>
    </location>
</feature>
<dbReference type="Proteomes" id="UP000305238">
    <property type="component" value="Unassembled WGS sequence"/>
</dbReference>
<organism evidence="2 3">
    <name type="scientific">Actinomadura geliboluensis</name>
    <dbReference type="NCBI Taxonomy" id="882440"/>
    <lineage>
        <taxon>Bacteria</taxon>
        <taxon>Bacillati</taxon>
        <taxon>Actinomycetota</taxon>
        <taxon>Actinomycetes</taxon>
        <taxon>Streptosporangiales</taxon>
        <taxon>Thermomonosporaceae</taxon>
        <taxon>Actinomadura</taxon>
    </lineage>
</organism>
<keyword evidence="1" id="KW-1133">Transmembrane helix</keyword>
<feature type="transmembrane region" description="Helical" evidence="1">
    <location>
        <begin position="92"/>
        <end position="115"/>
    </location>
</feature>
<evidence type="ECO:0000313" key="2">
    <source>
        <dbReference type="EMBL" id="TMR37983.1"/>
    </source>
</evidence>
<evidence type="ECO:0000313" key="3">
    <source>
        <dbReference type="Proteomes" id="UP000305238"/>
    </source>
</evidence>
<dbReference type="OrthoDB" id="4826010at2"/>
<comment type="caution">
    <text evidence="2">The sequence shown here is derived from an EMBL/GenBank/DDBJ whole genome shotgun (WGS) entry which is preliminary data.</text>
</comment>
<keyword evidence="1" id="KW-0812">Transmembrane</keyword>
<keyword evidence="1" id="KW-0472">Membrane</keyword>
<feature type="transmembrane region" description="Helical" evidence="1">
    <location>
        <begin position="26"/>
        <end position="43"/>
    </location>
</feature>